<feature type="non-terminal residue" evidence="1">
    <location>
        <position position="1"/>
    </location>
</feature>
<reference evidence="1" key="1">
    <citation type="submission" date="2018-05" db="EMBL/GenBank/DDBJ databases">
        <authorList>
            <person name="Lanie J.A."/>
            <person name="Ng W.-L."/>
            <person name="Kazmierczak K.M."/>
            <person name="Andrzejewski T.M."/>
            <person name="Davidsen T.M."/>
            <person name="Wayne K.J."/>
            <person name="Tettelin H."/>
            <person name="Glass J.I."/>
            <person name="Rusch D."/>
            <person name="Podicherti R."/>
            <person name="Tsui H.-C.T."/>
            <person name="Winkler M.E."/>
        </authorList>
    </citation>
    <scope>NUCLEOTIDE SEQUENCE</scope>
</reference>
<accession>A0A382TC00</accession>
<dbReference type="EMBL" id="UINC01135420">
    <property type="protein sequence ID" value="SVD19553.1"/>
    <property type="molecule type" value="Genomic_DNA"/>
</dbReference>
<protein>
    <submittedName>
        <fullName evidence="1">Uncharacterized protein</fullName>
    </submittedName>
</protein>
<evidence type="ECO:0000313" key="1">
    <source>
        <dbReference type="EMBL" id="SVD19553.1"/>
    </source>
</evidence>
<feature type="non-terminal residue" evidence="1">
    <location>
        <position position="303"/>
    </location>
</feature>
<dbReference type="AlphaFoldDB" id="A0A382TC00"/>
<organism evidence="1">
    <name type="scientific">marine metagenome</name>
    <dbReference type="NCBI Taxonomy" id="408172"/>
    <lineage>
        <taxon>unclassified sequences</taxon>
        <taxon>metagenomes</taxon>
        <taxon>ecological metagenomes</taxon>
    </lineage>
</organism>
<name>A0A382TC00_9ZZZZ</name>
<proteinExistence type="predicted"/>
<gene>
    <name evidence="1" type="ORF">METZ01_LOCUS372407</name>
</gene>
<sequence>SHADLIVSKFVNGFPDGSNLIKSEVDIVSLYIDQIHPEDQGLKLAKDNNIPVFPSIRGCLTLTSPPSGHWPTSPDWKEGNLSVDGVLIVGEHGDYSGNERQRRMYPRRYFFEQVCGVIATSGKTIPIFSDKHLSYDWNDALWMYERAKFLKIPFMAGSSLPVVNRNPVLEHPLGTKIEESLVLGHFNSYLYGLDSYGFHGLEAMQCMVERRVGGETGIAAVQCIEGDEIWKAASKGLWPRALADEAERVVGKKDFGEMENNCQNPALFILEYTDGFRAYTLMLDAHVKGFAYAAKVNGDIVST</sequence>